<proteinExistence type="predicted"/>
<dbReference type="AlphaFoldDB" id="A0A6C0KDW4"/>
<dbReference type="EMBL" id="MN740868">
    <property type="protein sequence ID" value="QHU15839.1"/>
    <property type="molecule type" value="Genomic_DNA"/>
</dbReference>
<accession>A0A6C0KDW4</accession>
<evidence type="ECO:0000313" key="1">
    <source>
        <dbReference type="EMBL" id="QHU15839.1"/>
    </source>
</evidence>
<reference evidence="1" key="1">
    <citation type="journal article" date="2020" name="Nature">
        <title>Giant virus diversity and host interactions through global metagenomics.</title>
        <authorList>
            <person name="Schulz F."/>
            <person name="Roux S."/>
            <person name="Paez-Espino D."/>
            <person name="Jungbluth S."/>
            <person name="Walsh D.A."/>
            <person name="Denef V.J."/>
            <person name="McMahon K.D."/>
            <person name="Konstantinidis K.T."/>
            <person name="Eloe-Fadrosh E.A."/>
            <person name="Kyrpides N.C."/>
            <person name="Woyke T."/>
        </authorList>
    </citation>
    <scope>NUCLEOTIDE SEQUENCE</scope>
    <source>
        <strain evidence="1">GVMAG-S-3300010158-109</strain>
    </source>
</reference>
<sequence>MSGITIQDTQIRSISGPVSVFFLRPKPHIYKDGNASNFPLIMLFGDAHQSTERMCNDCTCDQSKNDAGKCCYKIYDPSFLQLLDTLADDKHPVDFYTETFQHGTHSENPRPPMAKLASDMKFVTCYQRNLRGTSAYRKYCPTRYIRWHGGDSRQSGSIFGRGTIYENLPGEIKREDIILTKRYIQNLNIESQLYYLLHFALNVDKTRASLFINQTILETYANLERFLISSIENPESFAQELFSMMTYKNSVIYKQIMKQNYPGFRTVNDWAKLYAQNLVNLRRQSFCIAYYYGSEAITKEKFFLDKMSQTYHLKKILDDINSALMDIYFISRMLKQPSGGIRSSLTFGYFGHAHILNVVRLLHQINVYDLVYFKNMTQLVDGHPSRCKIIDFSLDLSAEVRLHNQAVDRENLKNPKNL</sequence>
<organism evidence="1">
    <name type="scientific">viral metagenome</name>
    <dbReference type="NCBI Taxonomy" id="1070528"/>
    <lineage>
        <taxon>unclassified sequences</taxon>
        <taxon>metagenomes</taxon>
        <taxon>organismal metagenomes</taxon>
    </lineage>
</organism>
<name>A0A6C0KDW4_9ZZZZ</name>
<protein>
    <submittedName>
        <fullName evidence="1">Uncharacterized protein</fullName>
    </submittedName>
</protein>